<keyword evidence="5" id="KW-0547">Nucleotide-binding</keyword>
<feature type="non-terminal residue" evidence="11">
    <location>
        <position position="73"/>
    </location>
</feature>
<dbReference type="Proteomes" id="UP001357485">
    <property type="component" value="Unassembled WGS sequence"/>
</dbReference>
<evidence type="ECO:0000256" key="2">
    <source>
        <dbReference type="ARBA" id="ARBA00007533"/>
    </source>
</evidence>
<dbReference type="Gene3D" id="3.40.50.880">
    <property type="match status" value="1"/>
</dbReference>
<evidence type="ECO:0000259" key="10">
    <source>
        <dbReference type="Pfam" id="PF00117"/>
    </source>
</evidence>
<dbReference type="GO" id="GO:0003883">
    <property type="term" value="F:CTP synthase activity"/>
    <property type="evidence" value="ECO:0007669"/>
    <property type="project" value="UniProtKB-EC"/>
</dbReference>
<evidence type="ECO:0000313" key="12">
    <source>
        <dbReference type="Proteomes" id="UP001357485"/>
    </source>
</evidence>
<dbReference type="InterPro" id="IPR017926">
    <property type="entry name" value="GATASE"/>
</dbReference>
<dbReference type="Pfam" id="PF00117">
    <property type="entry name" value="GATase"/>
    <property type="match status" value="1"/>
</dbReference>
<evidence type="ECO:0000256" key="9">
    <source>
        <dbReference type="ARBA" id="ARBA00047781"/>
    </source>
</evidence>
<feature type="domain" description="Glutamine amidotransferase" evidence="10">
    <location>
        <begin position="20"/>
        <end position="71"/>
    </location>
</feature>
<gene>
    <name evidence="11" type="primary">URA7_4</name>
    <name evidence="11" type="ORF">LTR16_012853</name>
</gene>
<keyword evidence="8" id="KW-0665">Pyrimidine biosynthesis</keyword>
<evidence type="ECO:0000256" key="3">
    <source>
        <dbReference type="ARBA" id="ARBA00012291"/>
    </source>
</evidence>
<evidence type="ECO:0000256" key="5">
    <source>
        <dbReference type="ARBA" id="ARBA00022741"/>
    </source>
</evidence>
<evidence type="ECO:0000256" key="7">
    <source>
        <dbReference type="ARBA" id="ARBA00022962"/>
    </source>
</evidence>
<sequence length="73" mass="8786">MRLGLRPTIFQEGSEWSRLRALYGERRTIEERHRHRYEVNPAYIEQLESNGFNFIGKDDKGVRMEIIELKDHP</sequence>
<comment type="pathway">
    <text evidence="1">Pyrimidine metabolism; CTP biosynthesis via de novo pathway; CTP from UDP: step 2/2.</text>
</comment>
<dbReference type="PANTHER" id="PTHR11550:SF0">
    <property type="entry name" value="CTP SYNTHASE-RELATED"/>
    <property type="match status" value="1"/>
</dbReference>
<comment type="caution">
    <text evidence="11">The sequence shown here is derived from an EMBL/GenBank/DDBJ whole genome shotgun (WGS) entry which is preliminary data.</text>
</comment>
<dbReference type="PANTHER" id="PTHR11550">
    <property type="entry name" value="CTP SYNTHASE"/>
    <property type="match status" value="1"/>
</dbReference>
<keyword evidence="6" id="KW-0067">ATP-binding</keyword>
<evidence type="ECO:0000256" key="4">
    <source>
        <dbReference type="ARBA" id="ARBA00022598"/>
    </source>
</evidence>
<dbReference type="EC" id="6.3.4.2" evidence="3"/>
<evidence type="ECO:0000256" key="6">
    <source>
        <dbReference type="ARBA" id="ARBA00022840"/>
    </source>
</evidence>
<comment type="catalytic activity">
    <reaction evidence="9">
        <text>UTP + L-glutamine + ATP + H2O = CTP + L-glutamate + ADP + phosphate + 2 H(+)</text>
        <dbReference type="Rhea" id="RHEA:26426"/>
        <dbReference type="ChEBI" id="CHEBI:15377"/>
        <dbReference type="ChEBI" id="CHEBI:15378"/>
        <dbReference type="ChEBI" id="CHEBI:29985"/>
        <dbReference type="ChEBI" id="CHEBI:30616"/>
        <dbReference type="ChEBI" id="CHEBI:37563"/>
        <dbReference type="ChEBI" id="CHEBI:43474"/>
        <dbReference type="ChEBI" id="CHEBI:46398"/>
        <dbReference type="ChEBI" id="CHEBI:58359"/>
        <dbReference type="ChEBI" id="CHEBI:456216"/>
        <dbReference type="EC" id="6.3.4.2"/>
    </reaction>
</comment>
<comment type="similarity">
    <text evidence="2">Belongs to the CTP synthase family.</text>
</comment>
<reference evidence="11 12" key="1">
    <citation type="submission" date="2023-08" db="EMBL/GenBank/DDBJ databases">
        <title>Black Yeasts Isolated from many extreme environments.</title>
        <authorList>
            <person name="Coleine C."/>
            <person name="Stajich J.E."/>
            <person name="Selbmann L."/>
        </authorList>
    </citation>
    <scope>NUCLEOTIDE SEQUENCE [LARGE SCALE GENOMIC DNA]</scope>
    <source>
        <strain evidence="11 12">CCFEE 536</strain>
    </source>
</reference>
<dbReference type="InterPro" id="IPR004468">
    <property type="entry name" value="CTP_synthase"/>
</dbReference>
<proteinExistence type="inferred from homology"/>
<evidence type="ECO:0000256" key="1">
    <source>
        <dbReference type="ARBA" id="ARBA00005171"/>
    </source>
</evidence>
<evidence type="ECO:0000313" key="11">
    <source>
        <dbReference type="EMBL" id="KAK5015751.1"/>
    </source>
</evidence>
<dbReference type="InterPro" id="IPR029062">
    <property type="entry name" value="Class_I_gatase-like"/>
</dbReference>
<accession>A0ABR0ITH8</accession>
<keyword evidence="7" id="KW-0315">Glutamine amidotransferase</keyword>
<dbReference type="EMBL" id="JAVRRA010030907">
    <property type="protein sequence ID" value="KAK5015751.1"/>
    <property type="molecule type" value="Genomic_DNA"/>
</dbReference>
<organism evidence="11 12">
    <name type="scientific">Cryomyces antarcticus</name>
    <dbReference type="NCBI Taxonomy" id="329879"/>
    <lineage>
        <taxon>Eukaryota</taxon>
        <taxon>Fungi</taxon>
        <taxon>Dikarya</taxon>
        <taxon>Ascomycota</taxon>
        <taxon>Pezizomycotina</taxon>
        <taxon>Dothideomycetes</taxon>
        <taxon>Dothideomycetes incertae sedis</taxon>
        <taxon>Cryomyces</taxon>
    </lineage>
</organism>
<keyword evidence="4 11" id="KW-0436">Ligase</keyword>
<evidence type="ECO:0000256" key="8">
    <source>
        <dbReference type="ARBA" id="ARBA00022975"/>
    </source>
</evidence>
<dbReference type="SUPFAM" id="SSF52317">
    <property type="entry name" value="Class I glutamine amidotransferase-like"/>
    <property type="match status" value="1"/>
</dbReference>
<keyword evidence="12" id="KW-1185">Reference proteome</keyword>
<protein>
    <recommendedName>
        <fullName evidence="3">CTP synthase (glutamine hydrolyzing)</fullName>
        <ecNumber evidence="3">6.3.4.2</ecNumber>
    </recommendedName>
</protein>
<name>A0ABR0ITH8_9PEZI</name>